<reference evidence="23 24" key="1">
    <citation type="submission" date="2019-12" db="EMBL/GenBank/DDBJ databases">
        <title>Mucilaginibacter sp. HME9299 genome sequencing and assembly.</title>
        <authorList>
            <person name="Kang H."/>
            <person name="Kim H."/>
            <person name="Joh K."/>
        </authorList>
    </citation>
    <scope>NUCLEOTIDE SEQUENCE [LARGE SCALE GENOMIC DNA]</scope>
    <source>
        <strain evidence="23 24">HME9299</strain>
    </source>
</reference>
<comment type="caution">
    <text evidence="23">The sequence shown here is derived from an EMBL/GenBank/DDBJ whole genome shotgun (WGS) entry which is preliminary data.</text>
</comment>
<evidence type="ECO:0000256" key="11">
    <source>
        <dbReference type="ARBA" id="ARBA00022839"/>
    </source>
</evidence>
<dbReference type="GO" id="GO:0003887">
    <property type="term" value="F:DNA-directed DNA polymerase activity"/>
    <property type="evidence" value="ECO:0007669"/>
    <property type="project" value="UniProtKB-KW"/>
</dbReference>
<keyword evidence="24" id="KW-1185">Reference proteome</keyword>
<dbReference type="Pfam" id="PF21686">
    <property type="entry name" value="LigD_Prim-Pol"/>
    <property type="match status" value="1"/>
</dbReference>
<evidence type="ECO:0000256" key="5">
    <source>
        <dbReference type="ARBA" id="ARBA00022695"/>
    </source>
</evidence>
<dbReference type="GO" id="GO:0003910">
    <property type="term" value="F:DNA ligase (ATP) activity"/>
    <property type="evidence" value="ECO:0007669"/>
    <property type="project" value="UniProtKB-EC"/>
</dbReference>
<dbReference type="EMBL" id="WQLA01000002">
    <property type="protein sequence ID" value="MVN90476.1"/>
    <property type="molecule type" value="Genomic_DNA"/>
</dbReference>
<dbReference type="InterPro" id="IPR014145">
    <property type="entry name" value="LigD_pol_dom"/>
</dbReference>
<evidence type="ECO:0000256" key="14">
    <source>
        <dbReference type="ARBA" id="ARBA00023125"/>
    </source>
</evidence>
<dbReference type="CDD" id="cd04865">
    <property type="entry name" value="LigD_Pol_like_2"/>
    <property type="match status" value="1"/>
</dbReference>
<accession>A0A6I4IAD9</accession>
<keyword evidence="3 23" id="KW-0436">Ligase</keyword>
<dbReference type="SUPFAM" id="SSF50249">
    <property type="entry name" value="Nucleic acid-binding proteins"/>
    <property type="match status" value="1"/>
</dbReference>
<name>A0A6I4IAD9_9SPHI</name>
<dbReference type="AlphaFoldDB" id="A0A6I4IAD9"/>
<evidence type="ECO:0000256" key="3">
    <source>
        <dbReference type="ARBA" id="ARBA00022598"/>
    </source>
</evidence>
<dbReference type="OrthoDB" id="9802472at2"/>
<dbReference type="InterPro" id="IPR014143">
    <property type="entry name" value="NHEJ_ligase_prk"/>
</dbReference>
<dbReference type="Gene3D" id="3.30.1490.70">
    <property type="match status" value="1"/>
</dbReference>
<keyword evidence="17" id="KW-0464">Manganese</keyword>
<evidence type="ECO:0000256" key="21">
    <source>
        <dbReference type="SAM" id="MobiDB-lite"/>
    </source>
</evidence>
<keyword evidence="14" id="KW-0238">DNA-binding</keyword>
<feature type="region of interest" description="Disordered" evidence="21">
    <location>
        <begin position="1"/>
        <end position="26"/>
    </location>
</feature>
<keyword evidence="16" id="KW-0234">DNA repair</keyword>
<keyword evidence="6" id="KW-0540">Nuclease</keyword>
<evidence type="ECO:0000256" key="4">
    <source>
        <dbReference type="ARBA" id="ARBA00022679"/>
    </source>
</evidence>
<gene>
    <name evidence="23" type="primary">ligD</name>
    <name evidence="23" type="ORF">GO816_04985</name>
</gene>
<evidence type="ECO:0000256" key="9">
    <source>
        <dbReference type="ARBA" id="ARBA00022763"/>
    </source>
</evidence>
<dbReference type="EC" id="6.5.1.1" evidence="2"/>
<dbReference type="Proteomes" id="UP000434850">
    <property type="component" value="Unassembled WGS sequence"/>
</dbReference>
<dbReference type="NCBIfam" id="TIGR02778">
    <property type="entry name" value="ligD_pol"/>
    <property type="match status" value="1"/>
</dbReference>
<evidence type="ECO:0000313" key="23">
    <source>
        <dbReference type="EMBL" id="MVN90476.1"/>
    </source>
</evidence>
<dbReference type="SUPFAM" id="SSF56091">
    <property type="entry name" value="DNA ligase/mRNA capping enzyme, catalytic domain"/>
    <property type="match status" value="1"/>
</dbReference>
<feature type="domain" description="ATP-dependent DNA ligase family profile" evidence="22">
    <location>
        <begin position="325"/>
        <end position="419"/>
    </location>
</feature>
<keyword evidence="8" id="KW-0547">Nucleotide-binding</keyword>
<keyword evidence="10" id="KW-0378">Hydrolase</keyword>
<keyword evidence="15" id="KW-0233">DNA recombination</keyword>
<organism evidence="23 24">
    <name type="scientific">Mucilaginibacter aquatilis</name>
    <dbReference type="NCBI Taxonomy" id="1517760"/>
    <lineage>
        <taxon>Bacteria</taxon>
        <taxon>Pseudomonadati</taxon>
        <taxon>Bacteroidota</taxon>
        <taxon>Sphingobacteriia</taxon>
        <taxon>Sphingobacteriales</taxon>
        <taxon>Sphingobacteriaceae</taxon>
        <taxon>Mucilaginibacter</taxon>
    </lineage>
</organism>
<evidence type="ECO:0000256" key="6">
    <source>
        <dbReference type="ARBA" id="ARBA00022722"/>
    </source>
</evidence>
<dbReference type="NCBIfam" id="TIGR02779">
    <property type="entry name" value="NHEJ_ligase_lig"/>
    <property type="match status" value="1"/>
</dbReference>
<evidence type="ECO:0000256" key="16">
    <source>
        <dbReference type="ARBA" id="ARBA00023204"/>
    </source>
</evidence>
<dbReference type="Pfam" id="PF04679">
    <property type="entry name" value="DNA_ligase_A_C"/>
    <property type="match status" value="1"/>
</dbReference>
<dbReference type="GO" id="GO:0003677">
    <property type="term" value="F:DNA binding"/>
    <property type="evidence" value="ECO:0007669"/>
    <property type="project" value="UniProtKB-KW"/>
</dbReference>
<keyword evidence="11" id="KW-0269">Exonuclease</keyword>
<evidence type="ECO:0000256" key="19">
    <source>
        <dbReference type="ARBA" id="ARBA00029943"/>
    </source>
</evidence>
<dbReference type="PANTHER" id="PTHR42705">
    <property type="entry name" value="BIFUNCTIONAL NON-HOMOLOGOUS END JOINING PROTEIN LIGD"/>
    <property type="match status" value="1"/>
</dbReference>
<sequence length="850" mass="97674">MSLEKYEAKRNFKKTSEPKGGKSDNKELRFVVQRHHASHLHYDFRLELDGVLKSWAVPKGPSLNPGDKRLAMMVEDHPYDYQYFEGIIPNGEYGAGIVITFDQGTYESLAENRSDDVKELHKGLKAGNLKFRLKGKVLNGEFALVKLHNADKDDDNSWLLIKHKDEYAVTKKFSSEDLIPENIKELKNNKDGKVKKLPKHKLLNIDLPKAQPAAKKKENKVAGSNAEEKDVTARRYKPMLAKLEPKIFDDKNWLYEMKIDGYRALGYTGKDAALISRNGIEFNGKYEKVFEDIKALPKGAVLDGEIVLEDNNGRSVFQDLQNYDSQKNKRTLKYYVFDLLRLDGHDLRELPLIKRKELLKAFVDTFPDDTSIFYMEHTVGKGKDMLIKAQKQGWEGVIGKDTQSAYDGGRRSDRWLKFKLQNSQEAVICGFTEPKGSRKHLGSLVLGLQQGEDLRYIGNCGTGFNTESLKDLYEKLEPLITDERPFADKINYHGKVTWVKPELVCEVFYSEWTEDGSMRHPVFKGLRMDKEAGNVLQETPDKQLADETTVTYGRKKVKLTNQNKLYWKKEGISKGELLNYYRDIAPYMLPYLKNKALSMRRQPNGIDDPGFFQKDVDETHLPSWIKTEKLYSESNDKNINYIVGHDEATLLYVVNLGSIEINPWLSSYQTPDKPDYVVIDVDPHDVPFTDAVEVALKTREIFKRMKLETFIKTSGSKGLHIYCYLGAKYDYDFVKMFAEYAATLVHAELPDITSIERSPAKRPNKTYIDFLQNRRGQTIAAPYSVRPKPGATVSTPLHWDEVNDKLSLADYTIYTMPDRLKNIDDPWKDIHKTKADLKKALEYLKEQVEE</sequence>
<dbReference type="GO" id="GO:0004527">
    <property type="term" value="F:exonuclease activity"/>
    <property type="evidence" value="ECO:0007669"/>
    <property type="project" value="UniProtKB-KW"/>
</dbReference>
<dbReference type="Pfam" id="PF13298">
    <property type="entry name" value="LigD_N"/>
    <property type="match status" value="1"/>
</dbReference>
<keyword evidence="7" id="KW-0479">Metal-binding</keyword>
<dbReference type="InterPro" id="IPR012340">
    <property type="entry name" value="NA-bd_OB-fold"/>
</dbReference>
<dbReference type="InterPro" id="IPR012310">
    <property type="entry name" value="DNA_ligase_ATP-dep_cent"/>
</dbReference>
<evidence type="ECO:0000256" key="18">
    <source>
        <dbReference type="ARBA" id="ARBA00023268"/>
    </source>
</evidence>
<dbReference type="NCBIfam" id="TIGR02776">
    <property type="entry name" value="NHEJ_ligase_prk"/>
    <property type="match status" value="1"/>
</dbReference>
<keyword evidence="9" id="KW-0227">DNA damage</keyword>
<dbReference type="Gene3D" id="3.30.470.30">
    <property type="entry name" value="DNA ligase/mRNA capping enzyme"/>
    <property type="match status" value="1"/>
</dbReference>
<dbReference type="PANTHER" id="PTHR42705:SF2">
    <property type="entry name" value="BIFUNCTIONAL NON-HOMOLOGOUS END JOINING PROTEIN LIGD"/>
    <property type="match status" value="1"/>
</dbReference>
<dbReference type="GO" id="GO:0006310">
    <property type="term" value="P:DNA recombination"/>
    <property type="evidence" value="ECO:0007669"/>
    <property type="project" value="UniProtKB-KW"/>
</dbReference>
<keyword evidence="18" id="KW-0511">Multifunctional enzyme</keyword>
<evidence type="ECO:0000256" key="15">
    <source>
        <dbReference type="ARBA" id="ARBA00023172"/>
    </source>
</evidence>
<evidence type="ECO:0000256" key="17">
    <source>
        <dbReference type="ARBA" id="ARBA00023211"/>
    </source>
</evidence>
<evidence type="ECO:0000259" key="22">
    <source>
        <dbReference type="PROSITE" id="PS50160"/>
    </source>
</evidence>
<dbReference type="Pfam" id="PF01068">
    <property type="entry name" value="DNA_ligase_A_M"/>
    <property type="match status" value="1"/>
</dbReference>
<evidence type="ECO:0000256" key="2">
    <source>
        <dbReference type="ARBA" id="ARBA00012727"/>
    </source>
</evidence>
<comment type="cofactor">
    <cofactor evidence="1">
        <name>Mn(2+)</name>
        <dbReference type="ChEBI" id="CHEBI:29035"/>
    </cofactor>
</comment>
<evidence type="ECO:0000256" key="20">
    <source>
        <dbReference type="ARBA" id="ARBA00034003"/>
    </source>
</evidence>
<evidence type="ECO:0000313" key="24">
    <source>
        <dbReference type="Proteomes" id="UP000434850"/>
    </source>
</evidence>
<comment type="catalytic activity">
    <reaction evidence="20">
        <text>ATP + (deoxyribonucleotide)n-3'-hydroxyl + 5'-phospho-(deoxyribonucleotide)m = (deoxyribonucleotide)n+m + AMP + diphosphate.</text>
        <dbReference type="EC" id="6.5.1.1"/>
    </reaction>
</comment>
<dbReference type="InterPro" id="IPR052171">
    <property type="entry name" value="NHEJ_LigD"/>
</dbReference>
<dbReference type="InterPro" id="IPR014146">
    <property type="entry name" value="LigD_ligase_dom"/>
</dbReference>
<keyword evidence="12" id="KW-0067">ATP-binding</keyword>
<dbReference type="Gene3D" id="3.90.920.10">
    <property type="entry name" value="DNA primase, PRIM domain"/>
    <property type="match status" value="1"/>
</dbReference>
<dbReference type="CDD" id="cd07971">
    <property type="entry name" value="OBF_DNA_ligase_LigD"/>
    <property type="match status" value="1"/>
</dbReference>
<evidence type="ECO:0000256" key="10">
    <source>
        <dbReference type="ARBA" id="ARBA00022801"/>
    </source>
</evidence>
<dbReference type="NCBIfam" id="TIGR02777">
    <property type="entry name" value="LigD_PE_dom"/>
    <property type="match status" value="1"/>
</dbReference>
<keyword evidence="13" id="KW-0239">DNA-directed DNA polymerase</keyword>
<dbReference type="InterPro" id="IPR012309">
    <property type="entry name" value="DNA_ligase_ATP-dep_C"/>
</dbReference>
<dbReference type="InterPro" id="IPR014144">
    <property type="entry name" value="LigD_PE_domain"/>
</dbReference>
<keyword evidence="5" id="KW-0548">Nucleotidyltransferase</keyword>
<evidence type="ECO:0000256" key="8">
    <source>
        <dbReference type="ARBA" id="ARBA00022741"/>
    </source>
</evidence>
<evidence type="ECO:0000256" key="7">
    <source>
        <dbReference type="ARBA" id="ARBA00022723"/>
    </source>
</evidence>
<evidence type="ECO:0000256" key="12">
    <source>
        <dbReference type="ARBA" id="ARBA00022840"/>
    </source>
</evidence>
<keyword evidence="4" id="KW-0808">Transferase</keyword>
<evidence type="ECO:0000256" key="1">
    <source>
        <dbReference type="ARBA" id="ARBA00001936"/>
    </source>
</evidence>
<proteinExistence type="predicted"/>
<dbReference type="GO" id="GO:0006281">
    <property type="term" value="P:DNA repair"/>
    <property type="evidence" value="ECO:0007669"/>
    <property type="project" value="UniProtKB-KW"/>
</dbReference>
<dbReference type="GO" id="GO:0046872">
    <property type="term" value="F:metal ion binding"/>
    <property type="evidence" value="ECO:0007669"/>
    <property type="project" value="UniProtKB-KW"/>
</dbReference>
<dbReference type="Gene3D" id="2.40.50.140">
    <property type="entry name" value="Nucleic acid-binding proteins"/>
    <property type="match status" value="1"/>
</dbReference>
<dbReference type="CDD" id="cd07906">
    <property type="entry name" value="Adenylation_DNA_ligase_LigD_LigC"/>
    <property type="match status" value="1"/>
</dbReference>
<evidence type="ECO:0000256" key="13">
    <source>
        <dbReference type="ARBA" id="ARBA00022932"/>
    </source>
</evidence>
<protein>
    <recommendedName>
        <fullName evidence="2">DNA ligase (ATP)</fullName>
        <ecNumber evidence="2">6.5.1.1</ecNumber>
    </recommendedName>
    <alternativeName>
        <fullName evidence="19">NHEJ DNA polymerase</fullName>
    </alternativeName>
</protein>
<dbReference type="RefSeq" id="WP_157540262.1">
    <property type="nucleotide sequence ID" value="NZ_WQLA01000002.1"/>
</dbReference>
<dbReference type="GO" id="GO:0005524">
    <property type="term" value="F:ATP binding"/>
    <property type="evidence" value="ECO:0007669"/>
    <property type="project" value="UniProtKB-KW"/>
</dbReference>
<dbReference type="PROSITE" id="PS50160">
    <property type="entry name" value="DNA_LIGASE_A3"/>
    <property type="match status" value="1"/>
</dbReference>